<dbReference type="InterPro" id="IPR008538">
    <property type="entry name" value="Uma2"/>
</dbReference>
<sequence>MSETTLAAPDIQLPPTEAELPYDDGIPMESARHKAQMDLLIDALLPWLGEREDGFIGGNMFVYYSLAQVRNQDFKGPDFFAVLGVPQGERRSWVVWQEGKAPDVVIELLSTSTASTDKNEKKLIYQNQMRVPEYFWYDPFNPEDLAGFSLDKGVYQPIAVNAQNQLVSQSLRLGLQLWPGNYKGINATWLRWVTLEGDLLPTPAEQEHQRAEQERQRADNAHSQLLQTARNLLNTGMNLEQVARLTGLSVSEIESF</sequence>
<dbReference type="InterPro" id="IPR011335">
    <property type="entry name" value="Restrct_endonuc-II-like"/>
</dbReference>
<evidence type="ECO:0000259" key="1">
    <source>
        <dbReference type="Pfam" id="PF05685"/>
    </source>
</evidence>
<evidence type="ECO:0000313" key="3">
    <source>
        <dbReference type="Proteomes" id="UP001159387"/>
    </source>
</evidence>
<dbReference type="PANTHER" id="PTHR33352">
    <property type="entry name" value="SLR1095 PROTEIN"/>
    <property type="match status" value="1"/>
</dbReference>
<keyword evidence="2" id="KW-0378">Hydrolase</keyword>
<gene>
    <name evidence="2" type="ORF">NWP17_07100</name>
</gene>
<dbReference type="Gene3D" id="3.90.1570.10">
    <property type="entry name" value="tt1808, chain A"/>
    <property type="match status" value="1"/>
</dbReference>
<accession>A0AA43GRC1</accession>
<dbReference type="Proteomes" id="UP001159387">
    <property type="component" value="Unassembled WGS sequence"/>
</dbReference>
<evidence type="ECO:0000313" key="2">
    <source>
        <dbReference type="EMBL" id="MDH6060205.1"/>
    </source>
</evidence>
<dbReference type="AlphaFoldDB" id="A0AA43GRC1"/>
<dbReference type="RefSeq" id="WP_280654211.1">
    <property type="nucleotide sequence ID" value="NZ_JANQDH010000046.1"/>
</dbReference>
<protein>
    <submittedName>
        <fullName evidence="2">Uma2 family endonuclease</fullName>
    </submittedName>
</protein>
<dbReference type="InterPro" id="IPR012296">
    <property type="entry name" value="Nuclease_put_TT1808"/>
</dbReference>
<feature type="domain" description="Putative restriction endonuclease" evidence="1">
    <location>
        <begin position="15"/>
        <end position="177"/>
    </location>
</feature>
<proteinExistence type="predicted"/>
<organism evidence="2 3">
    <name type="scientific">Chrysosporum bergii ANA360D</name>
    <dbReference type="NCBI Taxonomy" id="617107"/>
    <lineage>
        <taxon>Bacteria</taxon>
        <taxon>Bacillati</taxon>
        <taxon>Cyanobacteriota</taxon>
        <taxon>Cyanophyceae</taxon>
        <taxon>Nostocales</taxon>
        <taxon>Nodulariaceae</taxon>
        <taxon>Chrysosporum</taxon>
    </lineage>
</organism>
<dbReference type="CDD" id="cd06260">
    <property type="entry name" value="DUF820-like"/>
    <property type="match status" value="1"/>
</dbReference>
<dbReference type="SUPFAM" id="SSF52980">
    <property type="entry name" value="Restriction endonuclease-like"/>
    <property type="match status" value="1"/>
</dbReference>
<keyword evidence="3" id="KW-1185">Reference proteome</keyword>
<dbReference type="Pfam" id="PF05685">
    <property type="entry name" value="Uma2"/>
    <property type="match status" value="1"/>
</dbReference>
<dbReference type="EMBL" id="JANQDH010000046">
    <property type="protein sequence ID" value="MDH6060205.1"/>
    <property type="molecule type" value="Genomic_DNA"/>
</dbReference>
<comment type="caution">
    <text evidence="2">The sequence shown here is derived from an EMBL/GenBank/DDBJ whole genome shotgun (WGS) entry which is preliminary data.</text>
</comment>
<dbReference type="PANTHER" id="PTHR33352:SF3">
    <property type="entry name" value="SLR1612 PROTEIN"/>
    <property type="match status" value="1"/>
</dbReference>
<dbReference type="GO" id="GO:0004519">
    <property type="term" value="F:endonuclease activity"/>
    <property type="evidence" value="ECO:0007669"/>
    <property type="project" value="UniProtKB-KW"/>
</dbReference>
<reference evidence="2 3" key="1">
    <citation type="journal article" date="2023" name="J. Phycol.">
        <title>Chrysosporum ovalisporum is synonymous with the true-branching cyanobacterium Umezakia natans (Nostocales/Aphanizomenonaceae).</title>
        <authorList>
            <person name="McGregor G.B."/>
            <person name="Sendall B.C."/>
            <person name="Niiyama Y."/>
            <person name="Tuji A."/>
            <person name="Willis A."/>
        </authorList>
    </citation>
    <scope>NUCLEOTIDE SEQUENCE [LARGE SCALE GENOMIC DNA]</scope>
    <source>
        <strain evidence="2 3">ANA360D</strain>
    </source>
</reference>
<keyword evidence="2" id="KW-0540">Nuclease</keyword>
<keyword evidence="2" id="KW-0255">Endonuclease</keyword>
<name>A0AA43GRC1_9CYAN</name>